<dbReference type="InParanoid" id="D7G437"/>
<evidence type="ECO:0000313" key="2">
    <source>
        <dbReference type="Proteomes" id="UP000002630"/>
    </source>
</evidence>
<name>D7G437_ECTSI</name>
<keyword evidence="2" id="KW-1185">Reference proteome</keyword>
<dbReference type="AlphaFoldDB" id="D7G437"/>
<sequence>MGCSGSRQQPASPTRRNRYDEFGALITDPLKGPTKADISFIETCTPRALEPKDKDATKLPLLVLAKDHDEWFRCLSKRCNPGVTWKQDGNTTSLGVELMGHRLYDDWCEAMARWDARHATTNSTGVRPLDSSQRNDWWSIGDYGGVSVALGLSVIATASLGCPLVYVGPVIWTVIKAWRESFKRCRPSHKLTKIFSTHETIVGSVLKELDTRIKAAEEVAKANPGHRPSIEKSARQRNRMDGLRMLLENDTRVGAATRCVVDHGVIDDYPPLPPEIRES</sequence>
<reference evidence="1 2" key="1">
    <citation type="journal article" date="2010" name="Nature">
        <title>The Ectocarpus genome and the independent evolution of multicellularity in brown algae.</title>
        <authorList>
            <person name="Cock J.M."/>
            <person name="Sterck L."/>
            <person name="Rouze P."/>
            <person name="Scornet D."/>
            <person name="Allen A.E."/>
            <person name="Amoutzias G."/>
            <person name="Anthouard V."/>
            <person name="Artiguenave F."/>
            <person name="Aury J.M."/>
            <person name="Badger J.H."/>
            <person name="Beszteri B."/>
            <person name="Billiau K."/>
            <person name="Bonnet E."/>
            <person name="Bothwell J.H."/>
            <person name="Bowler C."/>
            <person name="Boyen C."/>
            <person name="Brownlee C."/>
            <person name="Carrano C.J."/>
            <person name="Charrier B."/>
            <person name="Cho G.Y."/>
            <person name="Coelho S.M."/>
            <person name="Collen J."/>
            <person name="Corre E."/>
            <person name="Da Silva C."/>
            <person name="Delage L."/>
            <person name="Delaroque N."/>
            <person name="Dittami S.M."/>
            <person name="Doulbeau S."/>
            <person name="Elias M."/>
            <person name="Farnham G."/>
            <person name="Gachon C.M."/>
            <person name="Gschloessl B."/>
            <person name="Heesch S."/>
            <person name="Jabbari K."/>
            <person name="Jubin C."/>
            <person name="Kawai H."/>
            <person name="Kimura K."/>
            <person name="Kloareg B."/>
            <person name="Kupper F.C."/>
            <person name="Lang D."/>
            <person name="Le Bail A."/>
            <person name="Leblanc C."/>
            <person name="Lerouge P."/>
            <person name="Lohr M."/>
            <person name="Lopez P.J."/>
            <person name="Martens C."/>
            <person name="Maumus F."/>
            <person name="Michel G."/>
            <person name="Miranda-Saavedra D."/>
            <person name="Morales J."/>
            <person name="Moreau H."/>
            <person name="Motomura T."/>
            <person name="Nagasato C."/>
            <person name="Napoli C.A."/>
            <person name="Nelson D.R."/>
            <person name="Nyvall-Collen P."/>
            <person name="Peters A.F."/>
            <person name="Pommier C."/>
            <person name="Potin P."/>
            <person name="Poulain J."/>
            <person name="Quesneville H."/>
            <person name="Read B."/>
            <person name="Rensing S.A."/>
            <person name="Ritter A."/>
            <person name="Rousvoal S."/>
            <person name="Samanta M."/>
            <person name="Samson G."/>
            <person name="Schroeder D.C."/>
            <person name="Segurens B."/>
            <person name="Strittmatter M."/>
            <person name="Tonon T."/>
            <person name="Tregear J.W."/>
            <person name="Valentin K."/>
            <person name="von Dassow P."/>
            <person name="Yamagishi T."/>
            <person name="Van de Peer Y."/>
            <person name="Wincker P."/>
        </authorList>
    </citation>
    <scope>NUCLEOTIDE SEQUENCE [LARGE SCALE GENOMIC DNA]</scope>
    <source>
        <strain evidence="2">Ec32 / CCAP1310/4</strain>
    </source>
</reference>
<evidence type="ECO:0000313" key="1">
    <source>
        <dbReference type="EMBL" id="CBJ33655.1"/>
    </source>
</evidence>
<proteinExistence type="predicted"/>
<protein>
    <submittedName>
        <fullName evidence="1">Uncharacterized protein</fullName>
    </submittedName>
</protein>
<gene>
    <name evidence="1" type="ORF">Esi_0540_0011</name>
</gene>
<dbReference type="EMBL" id="FN649760">
    <property type="protein sequence ID" value="CBJ33655.1"/>
    <property type="molecule type" value="Genomic_DNA"/>
</dbReference>
<accession>D7G437</accession>
<organism evidence="1 2">
    <name type="scientific">Ectocarpus siliculosus</name>
    <name type="common">Brown alga</name>
    <name type="synonym">Conferva siliculosa</name>
    <dbReference type="NCBI Taxonomy" id="2880"/>
    <lineage>
        <taxon>Eukaryota</taxon>
        <taxon>Sar</taxon>
        <taxon>Stramenopiles</taxon>
        <taxon>Ochrophyta</taxon>
        <taxon>PX clade</taxon>
        <taxon>Phaeophyceae</taxon>
        <taxon>Ectocarpales</taxon>
        <taxon>Ectocarpaceae</taxon>
        <taxon>Ectocarpus</taxon>
    </lineage>
</organism>
<dbReference type="Proteomes" id="UP000002630">
    <property type="component" value="Unassembled WGS sequence"/>
</dbReference>
<dbReference type="OrthoDB" id="10387326at2759"/>